<evidence type="ECO:0000256" key="1">
    <source>
        <dbReference type="SAM" id="MobiDB-lite"/>
    </source>
</evidence>
<feature type="compositionally biased region" description="Polar residues" evidence="1">
    <location>
        <begin position="137"/>
        <end position="147"/>
    </location>
</feature>
<feature type="region of interest" description="Disordered" evidence="1">
    <location>
        <begin position="273"/>
        <end position="368"/>
    </location>
</feature>
<keyword evidence="3" id="KW-1185">Reference proteome</keyword>
<dbReference type="EMBL" id="JAANER010000013">
    <property type="protein sequence ID" value="KAG9184950.1"/>
    <property type="molecule type" value="Genomic_DNA"/>
</dbReference>
<sequence length="368" mass="39757">MSVNHNENGDQIREDVDRFRSIQTASGVFISALETSHDWLTSYDCLGLMKNCSLPEHFETSAVREEDQFDEAPDEDEDLDARFNPPSDSINDGSGEQGHPGGGSSDEVVDEMEDNPENTPEDTPGYDTGGASKEHSSGTNNNATTNKMAGESDRKKTKATKGKDPGGAVSKGFGDDPVPSKGKNTAKGKAKKGAENTAAKKGTKNTTAGESWESTKADINYPYKKREFCLPKKTRKLGIRVAYESTTLAEVRPHGTDATLHGWRSLAIPIIEETQGPKNLWNTDRGVIDNGGASDPNSDEDGESDNERDFFYQSYEQGSFPNGRPAVAPEDEDTGIYQENVSPGRSVPAPVVPAEDDRAAGDADDMEL</sequence>
<gene>
    <name evidence="2" type="ORF">G6011_11780</name>
</gene>
<reference evidence="2" key="1">
    <citation type="submission" date="2021-07" db="EMBL/GenBank/DDBJ databases">
        <title>Genome Resource of American Ginseng Black Spot Pathogen Alternaria panax.</title>
        <authorList>
            <person name="Qiu C."/>
            <person name="Wang W."/>
            <person name="Liu Z."/>
        </authorList>
    </citation>
    <scope>NUCLEOTIDE SEQUENCE</scope>
    <source>
        <strain evidence="2">BNCC115425</strain>
    </source>
</reference>
<feature type="region of interest" description="Disordered" evidence="1">
    <location>
        <begin position="62"/>
        <end position="217"/>
    </location>
</feature>
<comment type="caution">
    <text evidence="2">The sequence shown here is derived from an EMBL/GenBank/DDBJ whole genome shotgun (WGS) entry which is preliminary data.</text>
</comment>
<accession>A0AAD4I0U8</accession>
<dbReference type="Proteomes" id="UP001199106">
    <property type="component" value="Unassembled WGS sequence"/>
</dbReference>
<evidence type="ECO:0000313" key="2">
    <source>
        <dbReference type="EMBL" id="KAG9184950.1"/>
    </source>
</evidence>
<dbReference type="AlphaFoldDB" id="A0AAD4I0U8"/>
<name>A0AAD4I0U8_9PLEO</name>
<proteinExistence type="predicted"/>
<feature type="compositionally biased region" description="Acidic residues" evidence="1">
    <location>
        <begin position="107"/>
        <end position="120"/>
    </location>
</feature>
<organism evidence="2 3">
    <name type="scientific">Alternaria panax</name>
    <dbReference type="NCBI Taxonomy" id="48097"/>
    <lineage>
        <taxon>Eukaryota</taxon>
        <taxon>Fungi</taxon>
        <taxon>Dikarya</taxon>
        <taxon>Ascomycota</taxon>
        <taxon>Pezizomycotina</taxon>
        <taxon>Dothideomycetes</taxon>
        <taxon>Pleosporomycetidae</taxon>
        <taxon>Pleosporales</taxon>
        <taxon>Pleosporineae</taxon>
        <taxon>Pleosporaceae</taxon>
        <taxon>Alternaria</taxon>
        <taxon>Alternaria sect. Panax</taxon>
    </lineage>
</organism>
<protein>
    <submittedName>
        <fullName evidence="2">Uncharacterized protein</fullName>
    </submittedName>
</protein>
<feature type="compositionally biased region" description="Low complexity" evidence="1">
    <location>
        <begin position="195"/>
        <end position="210"/>
    </location>
</feature>
<evidence type="ECO:0000313" key="3">
    <source>
        <dbReference type="Proteomes" id="UP001199106"/>
    </source>
</evidence>
<feature type="compositionally biased region" description="Gly residues" evidence="1">
    <location>
        <begin position="95"/>
        <end position="104"/>
    </location>
</feature>
<feature type="compositionally biased region" description="Acidic residues" evidence="1">
    <location>
        <begin position="67"/>
        <end position="79"/>
    </location>
</feature>